<reference evidence="2 3" key="1">
    <citation type="submission" date="2020-10" db="EMBL/GenBank/DDBJ databases">
        <title>Connecting structure to function with the recovery of over 1000 high-quality activated sludge metagenome-assembled genomes encoding full-length rRNA genes using long-read sequencing.</title>
        <authorList>
            <person name="Singleton C.M."/>
            <person name="Petriglieri F."/>
            <person name="Kristensen J.M."/>
            <person name="Kirkegaard R.H."/>
            <person name="Michaelsen T.Y."/>
            <person name="Andersen M.H."/>
            <person name="Karst S.M."/>
            <person name="Dueholm M.S."/>
            <person name="Nielsen P.H."/>
            <person name="Albertsen M."/>
        </authorList>
    </citation>
    <scope>NUCLEOTIDE SEQUENCE [LARGE SCALE GENOMIC DNA]</scope>
    <source>
        <strain evidence="2">Ribe_18-Q3-R11-54_BAT3C.373</strain>
    </source>
</reference>
<evidence type="ECO:0000313" key="3">
    <source>
        <dbReference type="Proteomes" id="UP000808349"/>
    </source>
</evidence>
<comment type="caution">
    <text evidence="2">The sequence shown here is derived from an EMBL/GenBank/DDBJ whole genome shotgun (WGS) entry which is preliminary data.</text>
</comment>
<dbReference type="Proteomes" id="UP000808349">
    <property type="component" value="Unassembled WGS sequence"/>
</dbReference>
<accession>A0A9D7S851</accession>
<feature type="signal peptide" evidence="1">
    <location>
        <begin position="1"/>
        <end position="21"/>
    </location>
</feature>
<organism evidence="2 3">
    <name type="scientific">Candidatus Defluviibacterium haderslevense</name>
    <dbReference type="NCBI Taxonomy" id="2981993"/>
    <lineage>
        <taxon>Bacteria</taxon>
        <taxon>Pseudomonadati</taxon>
        <taxon>Bacteroidota</taxon>
        <taxon>Saprospiria</taxon>
        <taxon>Saprospirales</taxon>
        <taxon>Saprospiraceae</taxon>
        <taxon>Candidatus Defluviibacterium</taxon>
    </lineage>
</organism>
<dbReference type="EMBL" id="JADKFW010000004">
    <property type="protein sequence ID" value="MBK9717136.1"/>
    <property type="molecule type" value="Genomic_DNA"/>
</dbReference>
<evidence type="ECO:0000256" key="1">
    <source>
        <dbReference type="SAM" id="SignalP"/>
    </source>
</evidence>
<keyword evidence="1" id="KW-0732">Signal</keyword>
<dbReference type="AlphaFoldDB" id="A0A9D7S851"/>
<feature type="chain" id="PRO_5038979353" evidence="1">
    <location>
        <begin position="22"/>
        <end position="477"/>
    </location>
</feature>
<evidence type="ECO:0000313" key="2">
    <source>
        <dbReference type="EMBL" id="MBK9717136.1"/>
    </source>
</evidence>
<proteinExistence type="predicted"/>
<name>A0A9D7S851_9BACT</name>
<sequence>MMFRKAVLLVFITSFSMIKNACSQSVNPLDPKFDYTNLFKLKKLTFHEPAFNLKWIRINNDIDNNFKSGLHETIVWDQQSLNPAAYVSACKAKISCLLELNCIPTIGNDFYAFANGSNGYNFPPIKLVSQGNNYYLYPITECVKEFPINFIQFYDKFRLSWTIVEKNNNIEIRRINIGYTENQLYVTKGFPILGLIFPQDQYSETFVHHSTIHLSCKNAIDKSDDDEIVSKIYDEFTDRNVQKLNGTKPMQYWGPGIFNLFPGCRPVSGLYKYENATCGTWAYLMADMIRIQGISGSDVSIVDWNYSLNSIQIDDFDLDKANFFLNDVDLISCKLIDDTNNGFYAGLLVNNWNLINEKFVMSEMDAVRMPITPEYSILISNGKFIPWVEEDGALAQGNNDPLSEFDNHAIIKYNGEYYDPSYGSIIAGNANLWESTALSGFEGRCEYKRMESSMEKIHYISWIAEKNHSGQQCNVQP</sequence>
<protein>
    <submittedName>
        <fullName evidence="2">Uncharacterized protein</fullName>
    </submittedName>
</protein>
<gene>
    <name evidence="2" type="ORF">IPO85_06425</name>
</gene>